<dbReference type="AlphaFoldDB" id="A0AAV3NLS0"/>
<evidence type="ECO:0000313" key="2">
    <source>
        <dbReference type="Proteomes" id="UP001454036"/>
    </source>
</evidence>
<dbReference type="EMBL" id="BAABME010000049">
    <property type="protein sequence ID" value="GAA0138995.1"/>
    <property type="molecule type" value="Genomic_DNA"/>
</dbReference>
<name>A0AAV3NLS0_LITER</name>
<dbReference type="InterPro" id="IPR032710">
    <property type="entry name" value="NTF2-like_dom_sf"/>
</dbReference>
<reference evidence="1 2" key="1">
    <citation type="submission" date="2024-01" db="EMBL/GenBank/DDBJ databases">
        <title>The complete chloroplast genome sequence of Lithospermum erythrorhizon: insights into the phylogenetic relationship among Boraginaceae species and the maternal lineages of purple gromwells.</title>
        <authorList>
            <person name="Okada T."/>
            <person name="Watanabe K."/>
        </authorList>
    </citation>
    <scope>NUCLEOTIDE SEQUENCE [LARGE SCALE GENOMIC DNA]</scope>
</reference>
<dbReference type="Proteomes" id="UP001454036">
    <property type="component" value="Unassembled WGS sequence"/>
</dbReference>
<dbReference type="PANTHER" id="PTHR34213:SF2">
    <property type="entry name" value="NUCLEAR TRANSPORT FACTOR 2 (NTF2) FAMILY PROTEIN"/>
    <property type="match status" value="1"/>
</dbReference>
<protein>
    <submittedName>
        <fullName evidence="1">Uncharacterized protein</fullName>
    </submittedName>
</protein>
<keyword evidence="2" id="KW-1185">Reference proteome</keyword>
<proteinExistence type="predicted"/>
<sequence length="259" mass="29360">MAKLLTRGHNSSLVTFSIFCVRSSSSSSSAANFIFSQTPSNDHSYLNNNYNSSRPLMEDKYAKGSDDALEDLEKEGYWKGACDYPTVDDILPHILNLYGSRATPKDFEIYAMDATFEDPLTAAHGELKLGVDLRLVLARISESLWVKEIKSAFYSLGKVFSESRIVEYTIQENIISPGKKEIVIDNKQYYKLLGRDINMISLIKLYTEGGKIVRHEDWWNKQPLWNRDTVQVPVVGRVTEALRRGLMLTTHAMMGFGKD</sequence>
<dbReference type="PANTHER" id="PTHR34213">
    <property type="entry name" value="NUCLEAR TRANSPORT FACTOR 2 (NTF2) FAMILY PROTEIN"/>
    <property type="match status" value="1"/>
</dbReference>
<accession>A0AAV3NLS0</accession>
<evidence type="ECO:0000313" key="1">
    <source>
        <dbReference type="EMBL" id="GAA0138995.1"/>
    </source>
</evidence>
<gene>
    <name evidence="1" type="ORF">LIER_00630</name>
</gene>
<organism evidence="1 2">
    <name type="scientific">Lithospermum erythrorhizon</name>
    <name type="common">Purple gromwell</name>
    <name type="synonym">Lithospermum officinale var. erythrorhizon</name>
    <dbReference type="NCBI Taxonomy" id="34254"/>
    <lineage>
        <taxon>Eukaryota</taxon>
        <taxon>Viridiplantae</taxon>
        <taxon>Streptophyta</taxon>
        <taxon>Embryophyta</taxon>
        <taxon>Tracheophyta</taxon>
        <taxon>Spermatophyta</taxon>
        <taxon>Magnoliopsida</taxon>
        <taxon>eudicotyledons</taxon>
        <taxon>Gunneridae</taxon>
        <taxon>Pentapetalae</taxon>
        <taxon>asterids</taxon>
        <taxon>lamiids</taxon>
        <taxon>Boraginales</taxon>
        <taxon>Boraginaceae</taxon>
        <taxon>Boraginoideae</taxon>
        <taxon>Lithospermeae</taxon>
        <taxon>Lithospermum</taxon>
    </lineage>
</organism>
<comment type="caution">
    <text evidence="1">The sequence shown here is derived from an EMBL/GenBank/DDBJ whole genome shotgun (WGS) entry which is preliminary data.</text>
</comment>
<dbReference type="SUPFAM" id="SSF54427">
    <property type="entry name" value="NTF2-like"/>
    <property type="match status" value="1"/>
</dbReference>